<keyword evidence="5" id="KW-0472">Membrane</keyword>
<dbReference type="AlphaFoldDB" id="A0A443S3T2"/>
<evidence type="ECO:0000259" key="7">
    <source>
        <dbReference type="PROSITE" id="PS51469"/>
    </source>
</evidence>
<dbReference type="PROSITE" id="PS51469">
    <property type="entry name" value="SUN"/>
    <property type="match status" value="1"/>
</dbReference>
<accession>A0A443S3T2</accession>
<protein>
    <submittedName>
        <fullName evidence="8">SUN domain-containing protein 1-like protein</fullName>
    </submittedName>
</protein>
<dbReference type="InterPro" id="IPR012919">
    <property type="entry name" value="SUN_dom"/>
</dbReference>
<evidence type="ECO:0000256" key="1">
    <source>
        <dbReference type="ARBA" id="ARBA00004370"/>
    </source>
</evidence>
<dbReference type="PANTHER" id="PTHR12911">
    <property type="entry name" value="SAD1/UNC-84-LIKE PROTEIN-RELATED"/>
    <property type="match status" value="1"/>
</dbReference>
<dbReference type="OrthoDB" id="342281at2759"/>
<evidence type="ECO:0000256" key="6">
    <source>
        <dbReference type="SAM" id="Coils"/>
    </source>
</evidence>
<dbReference type="EMBL" id="NCKV01009548">
    <property type="protein sequence ID" value="RWS22189.1"/>
    <property type="molecule type" value="Genomic_DNA"/>
</dbReference>
<keyword evidence="4 6" id="KW-0175">Coiled coil</keyword>
<feature type="domain" description="SUN" evidence="7">
    <location>
        <begin position="177"/>
        <end position="338"/>
    </location>
</feature>
<evidence type="ECO:0000313" key="8">
    <source>
        <dbReference type="EMBL" id="RWS22189.1"/>
    </source>
</evidence>
<dbReference type="PANTHER" id="PTHR12911:SF8">
    <property type="entry name" value="KLAROID PROTEIN-RELATED"/>
    <property type="match status" value="1"/>
</dbReference>
<keyword evidence="2" id="KW-0812">Transmembrane</keyword>
<evidence type="ECO:0000256" key="5">
    <source>
        <dbReference type="ARBA" id="ARBA00023136"/>
    </source>
</evidence>
<dbReference type="GO" id="GO:0043495">
    <property type="term" value="F:protein-membrane adaptor activity"/>
    <property type="evidence" value="ECO:0007669"/>
    <property type="project" value="TreeGrafter"/>
</dbReference>
<name>A0A443S3T2_9ACAR</name>
<comment type="subcellular location">
    <subcellularLocation>
        <location evidence="1">Membrane</location>
    </subcellularLocation>
</comment>
<dbReference type="Pfam" id="PF07738">
    <property type="entry name" value="Sad1_UNC"/>
    <property type="match status" value="1"/>
</dbReference>
<dbReference type="STRING" id="299467.A0A443S3T2"/>
<proteinExistence type="predicted"/>
<evidence type="ECO:0000256" key="3">
    <source>
        <dbReference type="ARBA" id="ARBA00022989"/>
    </source>
</evidence>
<evidence type="ECO:0000313" key="9">
    <source>
        <dbReference type="Proteomes" id="UP000288716"/>
    </source>
</evidence>
<dbReference type="VEuPathDB" id="VectorBase:LDEU009850"/>
<dbReference type="GO" id="GO:0034993">
    <property type="term" value="C:meiotic nuclear membrane microtubule tethering complex"/>
    <property type="evidence" value="ECO:0007669"/>
    <property type="project" value="TreeGrafter"/>
</dbReference>
<gene>
    <name evidence="8" type="ORF">B4U80_06427</name>
</gene>
<dbReference type="FunFam" id="2.60.120.260:FF:000009">
    <property type="entry name" value="SUN domain-containing protein 1 isoform X1"/>
    <property type="match status" value="1"/>
</dbReference>
<reference evidence="8 9" key="1">
    <citation type="journal article" date="2018" name="Gigascience">
        <title>Genomes of trombidid mites reveal novel predicted allergens and laterally-transferred genes associated with secondary metabolism.</title>
        <authorList>
            <person name="Dong X."/>
            <person name="Chaisiri K."/>
            <person name="Xia D."/>
            <person name="Armstrong S.D."/>
            <person name="Fang Y."/>
            <person name="Donnelly M.J."/>
            <person name="Kadowaki T."/>
            <person name="McGarry J.W."/>
            <person name="Darby A.C."/>
            <person name="Makepeace B.L."/>
        </authorList>
    </citation>
    <scope>NUCLEOTIDE SEQUENCE [LARGE SCALE GENOMIC DNA]</scope>
    <source>
        <strain evidence="8">UoL-UT</strain>
    </source>
</reference>
<organism evidence="8 9">
    <name type="scientific">Leptotrombidium deliense</name>
    <dbReference type="NCBI Taxonomy" id="299467"/>
    <lineage>
        <taxon>Eukaryota</taxon>
        <taxon>Metazoa</taxon>
        <taxon>Ecdysozoa</taxon>
        <taxon>Arthropoda</taxon>
        <taxon>Chelicerata</taxon>
        <taxon>Arachnida</taxon>
        <taxon>Acari</taxon>
        <taxon>Acariformes</taxon>
        <taxon>Trombidiformes</taxon>
        <taxon>Prostigmata</taxon>
        <taxon>Anystina</taxon>
        <taxon>Parasitengona</taxon>
        <taxon>Trombiculoidea</taxon>
        <taxon>Trombiculidae</taxon>
        <taxon>Leptotrombidium</taxon>
    </lineage>
</organism>
<keyword evidence="3" id="KW-1133">Transmembrane helix</keyword>
<evidence type="ECO:0000256" key="4">
    <source>
        <dbReference type="ARBA" id="ARBA00023054"/>
    </source>
</evidence>
<feature type="coiled-coil region" evidence="6">
    <location>
        <begin position="110"/>
        <end position="144"/>
    </location>
</feature>
<dbReference type="Gene3D" id="2.60.120.260">
    <property type="entry name" value="Galactose-binding domain-like"/>
    <property type="match status" value="1"/>
</dbReference>
<dbReference type="Proteomes" id="UP000288716">
    <property type="component" value="Unassembled WGS sequence"/>
</dbReference>
<sequence length="340" mass="38978">METVKDKLSHLTLELQKVKQEGMVSQENYNSLQASLEDLNKKFNNCCRNETELVSFINANLLLMLSNAQSEEGRIFSTILKNMVKMEMQEFKVPQKEIDDKIDRMVDFVVKRIETLKTEMQESVNELSSKMQNTQTEIKNTKVEVSVDDVKKLIREALFVYDADKTGIPDYALESSGGTVIDIRCSETFDPYGIQYKIFGIPVWSTSNSPRAVIQPTITPGDCWAFKGPQGHLVMKLSKKIVPTSFTYEHISKQISRDGNINSAPREFQVRGLKDENDKEGELLGSYYYEDNGMPLQNFAVTHPNPKPYIYIELVITSNHGHDEYTCLYRFRVHGKPIEY</sequence>
<keyword evidence="9" id="KW-1185">Reference proteome</keyword>
<comment type="caution">
    <text evidence="8">The sequence shown here is derived from an EMBL/GenBank/DDBJ whole genome shotgun (WGS) entry which is preliminary data.</text>
</comment>
<dbReference type="InterPro" id="IPR045119">
    <property type="entry name" value="SUN1-5"/>
</dbReference>
<evidence type="ECO:0000256" key="2">
    <source>
        <dbReference type="ARBA" id="ARBA00022692"/>
    </source>
</evidence>